<sequence>MDFNVMDNVMKAYNWQLAQMWLGKIKDIIEPGKIYVTDNIKGYGRYDTFGMLADYLIMKWHKAVLYMCSNNKAKAVQNNILQGIETHMYEQAFSPDKENDERSFDEICDEALKLFKSQCDNIHFKAIDDRDVELLSDDNGHNKYNVILIEHFRLLQSRHTTYKSMSQELYKYCVQYLHDMAKKYGYVIIVGMHINNTEEWLNNWMKKI</sequence>
<proteinExistence type="predicted"/>
<dbReference type="EMBL" id="QSIS01000002">
    <property type="protein sequence ID" value="RHD10399.1"/>
    <property type="molecule type" value="Genomic_DNA"/>
</dbReference>
<gene>
    <name evidence="2" type="ORF">DW007_04205</name>
    <name evidence="1" type="ORF">DW811_01765</name>
</gene>
<dbReference type="InterPro" id="IPR027417">
    <property type="entry name" value="P-loop_NTPase"/>
</dbReference>
<evidence type="ECO:0000313" key="3">
    <source>
        <dbReference type="Proteomes" id="UP000284794"/>
    </source>
</evidence>
<protein>
    <submittedName>
        <fullName evidence="2">Uncharacterized protein</fullName>
    </submittedName>
</protein>
<accession>A0A415MD38</accession>
<dbReference type="Proteomes" id="UP000284794">
    <property type="component" value="Unassembled WGS sequence"/>
</dbReference>
<evidence type="ECO:0000313" key="4">
    <source>
        <dbReference type="Proteomes" id="UP000285201"/>
    </source>
</evidence>
<evidence type="ECO:0000313" key="1">
    <source>
        <dbReference type="EMBL" id="RHD10399.1"/>
    </source>
</evidence>
<dbReference type="Gene3D" id="3.40.50.300">
    <property type="entry name" value="P-loop containing nucleotide triphosphate hydrolases"/>
    <property type="match status" value="1"/>
</dbReference>
<dbReference type="EMBL" id="QROY01000003">
    <property type="protein sequence ID" value="RHL70185.1"/>
    <property type="molecule type" value="Genomic_DNA"/>
</dbReference>
<organism evidence="2 4">
    <name type="scientific">Lachnospira eligens</name>
    <dbReference type="NCBI Taxonomy" id="39485"/>
    <lineage>
        <taxon>Bacteria</taxon>
        <taxon>Bacillati</taxon>
        <taxon>Bacillota</taxon>
        <taxon>Clostridia</taxon>
        <taxon>Lachnospirales</taxon>
        <taxon>Lachnospiraceae</taxon>
        <taxon>Lachnospira</taxon>
    </lineage>
</organism>
<dbReference type="RefSeq" id="WP_118148094.1">
    <property type="nucleotide sequence ID" value="NZ_QRNK01000117.1"/>
</dbReference>
<reference evidence="3 4" key="1">
    <citation type="submission" date="2018-08" db="EMBL/GenBank/DDBJ databases">
        <title>A genome reference for cultivated species of the human gut microbiota.</title>
        <authorList>
            <person name="Zou Y."/>
            <person name="Xue W."/>
            <person name="Luo G."/>
        </authorList>
    </citation>
    <scope>NUCLEOTIDE SEQUENCE [LARGE SCALE GENOMIC DNA]</scope>
    <source>
        <strain evidence="2 4">AF36-7BH</strain>
        <strain evidence="1 3">AM32-2AC</strain>
    </source>
</reference>
<name>A0A415MD38_9FIRM</name>
<comment type="caution">
    <text evidence="2">The sequence shown here is derived from an EMBL/GenBank/DDBJ whole genome shotgun (WGS) entry which is preliminary data.</text>
</comment>
<dbReference type="AlphaFoldDB" id="A0A415MD38"/>
<evidence type="ECO:0000313" key="2">
    <source>
        <dbReference type="EMBL" id="RHL70185.1"/>
    </source>
</evidence>
<dbReference type="Proteomes" id="UP000285201">
    <property type="component" value="Unassembled WGS sequence"/>
</dbReference>